<dbReference type="RefSeq" id="XP_010276291.1">
    <property type="nucleotide sequence ID" value="XM_010277989.2"/>
</dbReference>
<sequence>MDRDLHGLGVFNTVIESPFSSDLSTGYLEDAIIQWSNRSKRRRMLSYSHDRTMNEHSEKYWDMDVYGDPLANFCYLRGNYDLIPEENCLKHWCWESSTINHGLAGAMEKKKGVPEFHESRSASSSFHMDSLATDPDEKDPSSSTECGMLKKKKKRVTYPFDVVKPGGEEGDVTLEDINERMLMRPTRPIRHPVGELAYRPCASANGFGLSGKAVVALTRIRTQGRGTVTIIRTRG</sequence>
<dbReference type="OrthoDB" id="691244at2759"/>
<organism evidence="2 3">
    <name type="scientific">Nelumbo nucifera</name>
    <name type="common">Sacred lotus</name>
    <dbReference type="NCBI Taxonomy" id="4432"/>
    <lineage>
        <taxon>Eukaryota</taxon>
        <taxon>Viridiplantae</taxon>
        <taxon>Streptophyta</taxon>
        <taxon>Embryophyta</taxon>
        <taxon>Tracheophyta</taxon>
        <taxon>Spermatophyta</taxon>
        <taxon>Magnoliopsida</taxon>
        <taxon>Proteales</taxon>
        <taxon>Nelumbonaceae</taxon>
        <taxon>Nelumbo</taxon>
    </lineage>
</organism>
<name>A0A1U8BH82_NELNU</name>
<gene>
    <name evidence="3" type="primary">LOC104611073</name>
</gene>
<dbReference type="InParanoid" id="A0A1U8BH82"/>
<dbReference type="InterPro" id="IPR039933">
    <property type="entry name" value="XRI1"/>
</dbReference>
<dbReference type="GO" id="GO:0007143">
    <property type="term" value="P:female meiotic nuclear division"/>
    <property type="evidence" value="ECO:0007669"/>
    <property type="project" value="InterPro"/>
</dbReference>
<protein>
    <submittedName>
        <fullName evidence="3">Uncharacterized protein LOC104611073 isoform X1</fullName>
    </submittedName>
</protein>
<dbReference type="GO" id="GO:0007140">
    <property type="term" value="P:male meiotic nuclear division"/>
    <property type="evidence" value="ECO:0007669"/>
    <property type="project" value="InterPro"/>
</dbReference>
<dbReference type="AlphaFoldDB" id="A0A1U8BH82"/>
<dbReference type="eggNOG" id="ENOG502QT5Y">
    <property type="taxonomic scope" value="Eukaryota"/>
</dbReference>
<dbReference type="KEGG" id="nnu:104611073"/>
<proteinExistence type="predicted"/>
<keyword evidence="2" id="KW-1185">Reference proteome</keyword>
<reference evidence="3" key="1">
    <citation type="submission" date="2025-08" db="UniProtKB">
        <authorList>
            <consortium name="RefSeq"/>
        </authorList>
    </citation>
    <scope>IDENTIFICATION</scope>
</reference>
<dbReference type="PANTHER" id="PTHR33385">
    <property type="entry name" value="PROTEIN XRI1"/>
    <property type="match status" value="1"/>
</dbReference>
<dbReference type="OMA" id="WDLHSFG"/>
<accession>A0A1U8BH82</accession>
<evidence type="ECO:0000313" key="2">
    <source>
        <dbReference type="Proteomes" id="UP000189703"/>
    </source>
</evidence>
<dbReference type="Proteomes" id="UP000189703">
    <property type="component" value="Unplaced"/>
</dbReference>
<evidence type="ECO:0000313" key="3">
    <source>
        <dbReference type="RefSeq" id="XP_010276291.1"/>
    </source>
</evidence>
<dbReference type="PANTHER" id="PTHR33385:SF18">
    <property type="entry name" value="XRI1-LIKE PROTEIN"/>
    <property type="match status" value="1"/>
</dbReference>
<feature type="region of interest" description="Disordered" evidence="1">
    <location>
        <begin position="112"/>
        <end position="147"/>
    </location>
</feature>
<evidence type="ECO:0000256" key="1">
    <source>
        <dbReference type="SAM" id="MobiDB-lite"/>
    </source>
</evidence>
<dbReference type="GeneID" id="104611073"/>